<reference evidence="3" key="2">
    <citation type="submission" date="2024-10" db="UniProtKB">
        <authorList>
            <consortium name="EnsemblProtists"/>
        </authorList>
    </citation>
    <scope>IDENTIFICATION</scope>
</reference>
<dbReference type="GO" id="GO:0016799">
    <property type="term" value="F:hydrolase activity, hydrolyzing N-glycosyl compounds"/>
    <property type="evidence" value="ECO:0007669"/>
    <property type="project" value="InterPro"/>
</dbReference>
<dbReference type="Proteomes" id="UP000013827">
    <property type="component" value="Unassembled WGS sequence"/>
</dbReference>
<evidence type="ECO:0000256" key="2">
    <source>
        <dbReference type="SAM" id="Phobius"/>
    </source>
</evidence>
<reference evidence="4" key="1">
    <citation type="journal article" date="2013" name="Nature">
        <title>Pan genome of the phytoplankton Emiliania underpins its global distribution.</title>
        <authorList>
            <person name="Read B.A."/>
            <person name="Kegel J."/>
            <person name="Klute M.J."/>
            <person name="Kuo A."/>
            <person name="Lefebvre S.C."/>
            <person name="Maumus F."/>
            <person name="Mayer C."/>
            <person name="Miller J."/>
            <person name="Monier A."/>
            <person name="Salamov A."/>
            <person name="Young J."/>
            <person name="Aguilar M."/>
            <person name="Claverie J.M."/>
            <person name="Frickenhaus S."/>
            <person name="Gonzalez K."/>
            <person name="Herman E.K."/>
            <person name="Lin Y.C."/>
            <person name="Napier J."/>
            <person name="Ogata H."/>
            <person name="Sarno A.F."/>
            <person name="Shmutz J."/>
            <person name="Schroeder D."/>
            <person name="de Vargas C."/>
            <person name="Verret F."/>
            <person name="von Dassow P."/>
            <person name="Valentin K."/>
            <person name="Van de Peer Y."/>
            <person name="Wheeler G."/>
            <person name="Dacks J.B."/>
            <person name="Delwiche C.F."/>
            <person name="Dyhrman S.T."/>
            <person name="Glockner G."/>
            <person name="John U."/>
            <person name="Richards T."/>
            <person name="Worden A.Z."/>
            <person name="Zhang X."/>
            <person name="Grigoriev I.V."/>
            <person name="Allen A.E."/>
            <person name="Bidle K."/>
            <person name="Borodovsky M."/>
            <person name="Bowler C."/>
            <person name="Brownlee C."/>
            <person name="Cock J.M."/>
            <person name="Elias M."/>
            <person name="Gladyshev V.N."/>
            <person name="Groth M."/>
            <person name="Guda C."/>
            <person name="Hadaegh A."/>
            <person name="Iglesias-Rodriguez M.D."/>
            <person name="Jenkins J."/>
            <person name="Jones B.M."/>
            <person name="Lawson T."/>
            <person name="Leese F."/>
            <person name="Lindquist E."/>
            <person name="Lobanov A."/>
            <person name="Lomsadze A."/>
            <person name="Malik S.B."/>
            <person name="Marsh M.E."/>
            <person name="Mackinder L."/>
            <person name="Mock T."/>
            <person name="Mueller-Roeber B."/>
            <person name="Pagarete A."/>
            <person name="Parker M."/>
            <person name="Probert I."/>
            <person name="Quesneville H."/>
            <person name="Raines C."/>
            <person name="Rensing S.A."/>
            <person name="Riano-Pachon D.M."/>
            <person name="Richier S."/>
            <person name="Rokitta S."/>
            <person name="Shiraiwa Y."/>
            <person name="Soanes D.M."/>
            <person name="van der Giezen M."/>
            <person name="Wahlund T.M."/>
            <person name="Williams B."/>
            <person name="Wilson W."/>
            <person name="Wolfe G."/>
            <person name="Wurch L.L."/>
        </authorList>
    </citation>
    <scope>NUCLEOTIDE SEQUENCE</scope>
</reference>
<evidence type="ECO:0000313" key="3">
    <source>
        <dbReference type="EnsemblProtists" id="EOD17145"/>
    </source>
</evidence>
<name>A0A0D3J0W0_EMIH1</name>
<evidence type="ECO:0000313" key="4">
    <source>
        <dbReference type="Proteomes" id="UP000013827"/>
    </source>
</evidence>
<dbReference type="GeneID" id="17263286"/>
<dbReference type="SUPFAM" id="SSF53590">
    <property type="entry name" value="Nucleoside hydrolase"/>
    <property type="match status" value="1"/>
</dbReference>
<dbReference type="eggNOG" id="ENOG502QW6N">
    <property type="taxonomic scope" value="Eukaryota"/>
</dbReference>
<keyword evidence="2" id="KW-0812">Transmembrane</keyword>
<dbReference type="EnsemblProtists" id="EOD17145">
    <property type="protein sequence ID" value="EOD17145"/>
    <property type="gene ID" value="EMIHUDRAFT_244399"/>
</dbReference>
<feature type="region of interest" description="Disordered" evidence="1">
    <location>
        <begin position="95"/>
        <end position="125"/>
    </location>
</feature>
<dbReference type="KEGG" id="ehx:EMIHUDRAFT_244399"/>
<feature type="transmembrane region" description="Helical" evidence="2">
    <location>
        <begin position="12"/>
        <end position="32"/>
    </location>
</feature>
<keyword evidence="2" id="KW-1133">Transmembrane helix</keyword>
<keyword evidence="2" id="KW-0472">Membrane</keyword>
<keyword evidence="4" id="KW-1185">Reference proteome</keyword>
<dbReference type="Gene3D" id="3.90.245.10">
    <property type="entry name" value="Ribonucleoside hydrolase-like"/>
    <property type="match status" value="1"/>
</dbReference>
<dbReference type="HOGENOM" id="CLU_1135283_0_0_1"/>
<organism evidence="3 4">
    <name type="scientific">Emiliania huxleyi (strain CCMP1516)</name>
    <dbReference type="NCBI Taxonomy" id="280463"/>
    <lineage>
        <taxon>Eukaryota</taxon>
        <taxon>Haptista</taxon>
        <taxon>Haptophyta</taxon>
        <taxon>Prymnesiophyceae</taxon>
        <taxon>Isochrysidales</taxon>
        <taxon>Noelaerhabdaceae</taxon>
        <taxon>Emiliania</taxon>
    </lineage>
</organism>
<evidence type="ECO:0008006" key="5">
    <source>
        <dbReference type="Google" id="ProtNLM"/>
    </source>
</evidence>
<protein>
    <recommendedName>
        <fullName evidence="5">Inosine/uridine-preferring nucleoside hydrolase domain-containing protein</fullName>
    </recommendedName>
</protein>
<dbReference type="PaxDb" id="2903-EOD17145"/>
<evidence type="ECO:0000256" key="1">
    <source>
        <dbReference type="SAM" id="MobiDB-lite"/>
    </source>
</evidence>
<dbReference type="AlphaFoldDB" id="A0A0D3J0W0"/>
<accession>A0A0D3J0W0</accession>
<feature type="compositionally biased region" description="Low complexity" evidence="1">
    <location>
        <begin position="95"/>
        <end position="106"/>
    </location>
</feature>
<proteinExistence type="predicted"/>
<dbReference type="RefSeq" id="XP_005769574.1">
    <property type="nucleotide sequence ID" value="XM_005769517.1"/>
</dbReference>
<dbReference type="InterPro" id="IPR036452">
    <property type="entry name" value="Ribo_hydro-like"/>
</dbReference>
<sequence>MPDLYQHAAPISGGWVAAAGLAGCAVAVWWLASTIQAMQARLEELTMTGFAAESLSEPPLRKATSQPIGQSRAFDSGHRARRSVSAKRLGSISSASLGGSSATLSSDVTRPSMSTVEEEEERPEPVPLVVITDPGQDLDDEMSIIMMRHLLDRGDITVRGIIATLEPAFDRARLLRGMLDLLGMHGVPVGIGSDGGDMNGNHTAQPFEESASTYIPGALHESPARMLLHKIYEEADMKSLDEDES</sequence>
<feature type="region of interest" description="Disordered" evidence="1">
    <location>
        <begin position="56"/>
        <end position="80"/>
    </location>
</feature>